<keyword evidence="4" id="KW-0804">Transcription</keyword>
<dbReference type="PROSITE" id="PS00552">
    <property type="entry name" value="HTH_MERR_1"/>
    <property type="match status" value="1"/>
</dbReference>
<dbReference type="SUPFAM" id="SSF46955">
    <property type="entry name" value="Putative DNA-binding domain"/>
    <property type="match status" value="1"/>
</dbReference>
<dbReference type="PANTHER" id="PTHR30204">
    <property type="entry name" value="REDOX-CYCLING DRUG-SENSING TRANSCRIPTIONAL ACTIVATOR SOXR"/>
    <property type="match status" value="1"/>
</dbReference>
<gene>
    <name evidence="6" type="ORF">ACFOKF_15090</name>
</gene>
<dbReference type="Pfam" id="PF13411">
    <property type="entry name" value="MerR_1"/>
    <property type="match status" value="1"/>
</dbReference>
<proteinExistence type="predicted"/>
<dbReference type="PROSITE" id="PS50937">
    <property type="entry name" value="HTH_MERR_2"/>
    <property type="match status" value="1"/>
</dbReference>
<dbReference type="SMART" id="SM00422">
    <property type="entry name" value="HTH_MERR"/>
    <property type="match status" value="1"/>
</dbReference>
<dbReference type="Proteomes" id="UP001595681">
    <property type="component" value="Unassembled WGS sequence"/>
</dbReference>
<evidence type="ECO:0000256" key="1">
    <source>
        <dbReference type="ARBA" id="ARBA00022491"/>
    </source>
</evidence>
<evidence type="ECO:0000259" key="5">
    <source>
        <dbReference type="PROSITE" id="PS50937"/>
    </source>
</evidence>
<protein>
    <submittedName>
        <fullName evidence="6">MerR family transcriptional regulator</fullName>
    </submittedName>
</protein>
<evidence type="ECO:0000256" key="2">
    <source>
        <dbReference type="ARBA" id="ARBA00023015"/>
    </source>
</evidence>
<evidence type="ECO:0000313" key="7">
    <source>
        <dbReference type="Proteomes" id="UP001595681"/>
    </source>
</evidence>
<dbReference type="PRINTS" id="PR00040">
    <property type="entry name" value="HTHMERR"/>
</dbReference>
<dbReference type="Gene3D" id="1.10.1660.10">
    <property type="match status" value="1"/>
</dbReference>
<dbReference type="InterPro" id="IPR000551">
    <property type="entry name" value="MerR-type_HTH_dom"/>
</dbReference>
<keyword evidence="1" id="KW-0678">Repressor</keyword>
<comment type="caution">
    <text evidence="6">The sequence shown here is derived from an EMBL/GenBank/DDBJ whole genome shotgun (WGS) entry which is preliminary data.</text>
</comment>
<name>A0ABV7NIE5_9SPHN</name>
<keyword evidence="2" id="KW-0805">Transcription regulation</keyword>
<dbReference type="InterPro" id="IPR009061">
    <property type="entry name" value="DNA-bd_dom_put_sf"/>
</dbReference>
<feature type="domain" description="HTH merR-type" evidence="5">
    <location>
        <begin position="4"/>
        <end position="72"/>
    </location>
</feature>
<dbReference type="CDD" id="cd00592">
    <property type="entry name" value="HTH_MerR-like"/>
    <property type="match status" value="1"/>
</dbReference>
<organism evidence="6 7">
    <name type="scientific">Sphingobium rhizovicinum</name>
    <dbReference type="NCBI Taxonomy" id="432308"/>
    <lineage>
        <taxon>Bacteria</taxon>
        <taxon>Pseudomonadati</taxon>
        <taxon>Pseudomonadota</taxon>
        <taxon>Alphaproteobacteria</taxon>
        <taxon>Sphingomonadales</taxon>
        <taxon>Sphingomonadaceae</taxon>
        <taxon>Sphingobium</taxon>
    </lineage>
</organism>
<evidence type="ECO:0000313" key="6">
    <source>
        <dbReference type="EMBL" id="MFC3442498.1"/>
    </source>
</evidence>
<accession>A0ABV7NIE5</accession>
<evidence type="ECO:0000256" key="4">
    <source>
        <dbReference type="ARBA" id="ARBA00023163"/>
    </source>
</evidence>
<keyword evidence="7" id="KW-1185">Reference proteome</keyword>
<dbReference type="PANTHER" id="PTHR30204:SF69">
    <property type="entry name" value="MERR-FAMILY TRANSCRIPTIONAL REGULATOR"/>
    <property type="match status" value="1"/>
</dbReference>
<dbReference type="RefSeq" id="WP_380796650.1">
    <property type="nucleotide sequence ID" value="NZ_JBHRVU010000004.1"/>
</dbReference>
<dbReference type="EMBL" id="JBHRVU010000004">
    <property type="protein sequence ID" value="MFC3442498.1"/>
    <property type="molecule type" value="Genomic_DNA"/>
</dbReference>
<sequence length="254" mass="27495">MTDLMDIAAVARLTGITSRALRFYEGRGLVAPLRTASGRRLFGRDELARLHRIITLKRAGFSLSQIEGLLNDRPVDLAPLLRAQIAVLDEQAQGLAQARAHLATALSRIDRGEPLDAATLCSLIRTGDIDMDQAKWKNVTDLYISAQAEADFADVQGALPTDFDQAAYGAQWADLTARIADALPLDPASAQAGAFYDEWQALLAPFMAVATPAMTQGLTLLYDNIGEWQAEQTPPFSADIWAFIKAVGQARQAG</sequence>
<reference evidence="7" key="1">
    <citation type="journal article" date="2019" name="Int. J. Syst. Evol. Microbiol.">
        <title>The Global Catalogue of Microorganisms (GCM) 10K type strain sequencing project: providing services to taxonomists for standard genome sequencing and annotation.</title>
        <authorList>
            <consortium name="The Broad Institute Genomics Platform"/>
            <consortium name="The Broad Institute Genome Sequencing Center for Infectious Disease"/>
            <person name="Wu L."/>
            <person name="Ma J."/>
        </authorList>
    </citation>
    <scope>NUCLEOTIDE SEQUENCE [LARGE SCALE GENOMIC DNA]</scope>
    <source>
        <strain evidence="7">CCM 7491</strain>
    </source>
</reference>
<keyword evidence="3" id="KW-0238">DNA-binding</keyword>
<evidence type="ECO:0000256" key="3">
    <source>
        <dbReference type="ARBA" id="ARBA00023125"/>
    </source>
</evidence>
<dbReference type="InterPro" id="IPR047057">
    <property type="entry name" value="MerR_fam"/>
</dbReference>